<feature type="coiled-coil region" evidence="2">
    <location>
        <begin position="558"/>
        <end position="585"/>
    </location>
</feature>
<dbReference type="GO" id="GO:0042162">
    <property type="term" value="F:telomeric DNA binding"/>
    <property type="evidence" value="ECO:0007669"/>
    <property type="project" value="TreeGrafter"/>
</dbReference>
<name>A0AAD2DAA3_EUPCR</name>
<feature type="compositionally biased region" description="Basic and acidic residues" evidence="3">
    <location>
        <begin position="420"/>
        <end position="432"/>
    </location>
</feature>
<evidence type="ECO:0000256" key="3">
    <source>
        <dbReference type="SAM" id="MobiDB-lite"/>
    </source>
</evidence>
<dbReference type="AlphaFoldDB" id="A0AAD2DAA3"/>
<proteinExistence type="inferred from homology"/>
<keyword evidence="2" id="KW-0175">Coiled coil</keyword>
<dbReference type="Pfam" id="PF10193">
    <property type="entry name" value="Telomere_reg-2"/>
    <property type="match status" value="1"/>
</dbReference>
<dbReference type="InterPro" id="IPR038528">
    <property type="entry name" value="TEL2_C_sf"/>
</dbReference>
<dbReference type="InterPro" id="IPR051970">
    <property type="entry name" value="TEL2_Regulation"/>
</dbReference>
<dbReference type="PANTHER" id="PTHR15830:SF10">
    <property type="entry name" value="TELOMERE LENGTH REGULATION PROTEIN TEL2 HOMOLOG"/>
    <property type="match status" value="1"/>
</dbReference>
<dbReference type="PANTHER" id="PTHR15830">
    <property type="entry name" value="TELOMERE LENGTH REGULATION PROTEIN TEL2 FAMILY MEMBER"/>
    <property type="match status" value="1"/>
</dbReference>
<evidence type="ECO:0000313" key="6">
    <source>
        <dbReference type="Proteomes" id="UP001295684"/>
    </source>
</evidence>
<feature type="domain" description="Telomere length regulation protein conserved" evidence="4">
    <location>
        <begin position="462"/>
        <end position="566"/>
    </location>
</feature>
<dbReference type="GO" id="GO:0005829">
    <property type="term" value="C:cytosol"/>
    <property type="evidence" value="ECO:0007669"/>
    <property type="project" value="TreeGrafter"/>
</dbReference>
<dbReference type="GO" id="GO:0051083">
    <property type="term" value="P:'de novo' cotranslational protein folding"/>
    <property type="evidence" value="ECO:0007669"/>
    <property type="project" value="TreeGrafter"/>
</dbReference>
<sequence>MSKTSSDTSFASKYSNSKLYFRIFTLLSSPTPSQKCSKILSSLPSPPAKFPLFMIFQSVLERIKSRLTDQKDLRNHQYSYFGEIIQWFLTNLFHTEGDIIEILKGDFDTQEILQRLISTKDKVLNFYAANGFLHESGMPKEVADLTTNFYERLISEVLAHISLDDILNEEHISESAWYSKEDLDVFAKMFYSAEIFQTTKREILGLQNDNTTKLMTLARLIENSVDFERILDIDTLPILLPYIGSRREDAKTSTSAAEEGFLENFSKEKIIRSVVCGKLLHKNYSKKDAKVLFDILKTLVQPDTVSPYLTKALEIWETKRLINIGSINQLEYLTYLVRHLILFSTKLDRSQVDSIRIGINTRLDTKRKECVLHANIIWDTFTHINSIENSILTPDQIEEFDMIQEKPVPVKTNKIKQEVESKDTTGETKEFYDSNDSDNDSDFAPFEMEEDDGSDVISVSRPTHLYDLYLGLQSDSLERFHLALEVSEELITKNLPNLESMIPDLIEILFRLENKFNKDDFEKLKKGAIKACLFIKPATSAPIFFQRLGYREASLGQKMGLLSLLEEVVKELANTEEQERTFSEKSASDEDPSHEFRSFFETPSEEGALSEASQKINERILENTTFKKSYEISKRKGVVKKNYFLTLSHKFLYPLLSLPVYSDTYMSFLDQHDLALTYLHCLSTVLFYSMNSHQFESFAKETLEMLPVYMELNETSIRKILLEIFTTLILGTKQFMLQDLKEKYNEVYKWVTNIREDDGDLHLKTTCDKLLQILSTLQDS</sequence>
<dbReference type="EMBL" id="CAMPGE010027685">
    <property type="protein sequence ID" value="CAI2385298.1"/>
    <property type="molecule type" value="Genomic_DNA"/>
</dbReference>
<organism evidence="5 6">
    <name type="scientific">Euplotes crassus</name>
    <dbReference type="NCBI Taxonomy" id="5936"/>
    <lineage>
        <taxon>Eukaryota</taxon>
        <taxon>Sar</taxon>
        <taxon>Alveolata</taxon>
        <taxon>Ciliophora</taxon>
        <taxon>Intramacronucleata</taxon>
        <taxon>Spirotrichea</taxon>
        <taxon>Hypotrichia</taxon>
        <taxon>Euplotida</taxon>
        <taxon>Euplotidae</taxon>
        <taxon>Moneuplotes</taxon>
    </lineage>
</organism>
<dbReference type="Proteomes" id="UP001295684">
    <property type="component" value="Unassembled WGS sequence"/>
</dbReference>
<keyword evidence="6" id="KW-1185">Reference proteome</keyword>
<comment type="caution">
    <text evidence="5">The sequence shown here is derived from an EMBL/GenBank/DDBJ whole genome shotgun (WGS) entry which is preliminary data.</text>
</comment>
<protein>
    <recommendedName>
        <fullName evidence="4">Telomere length regulation protein conserved domain-containing protein</fullName>
    </recommendedName>
</protein>
<dbReference type="Gene3D" id="1.25.40.720">
    <property type="entry name" value="Telomere length regulation protein 2, C-terminal domain"/>
    <property type="match status" value="1"/>
</dbReference>
<gene>
    <name evidence="5" type="ORF">ECRASSUSDP1_LOCUS26853</name>
</gene>
<evidence type="ECO:0000256" key="1">
    <source>
        <dbReference type="ARBA" id="ARBA00006133"/>
    </source>
</evidence>
<feature type="region of interest" description="Disordered" evidence="3">
    <location>
        <begin position="420"/>
        <end position="440"/>
    </location>
</feature>
<comment type="similarity">
    <text evidence="1">Belongs to the TEL2 family.</text>
</comment>
<evidence type="ECO:0000259" key="4">
    <source>
        <dbReference type="Pfam" id="PF10193"/>
    </source>
</evidence>
<evidence type="ECO:0000256" key="2">
    <source>
        <dbReference type="SAM" id="Coils"/>
    </source>
</evidence>
<dbReference type="GO" id="GO:0051879">
    <property type="term" value="F:Hsp90 protein binding"/>
    <property type="evidence" value="ECO:0007669"/>
    <property type="project" value="TreeGrafter"/>
</dbReference>
<accession>A0AAD2DAA3</accession>
<evidence type="ECO:0000313" key="5">
    <source>
        <dbReference type="EMBL" id="CAI2385298.1"/>
    </source>
</evidence>
<reference evidence="5" key="1">
    <citation type="submission" date="2023-07" db="EMBL/GenBank/DDBJ databases">
        <authorList>
            <consortium name="AG Swart"/>
            <person name="Singh M."/>
            <person name="Singh A."/>
            <person name="Seah K."/>
            <person name="Emmerich C."/>
        </authorList>
    </citation>
    <scope>NUCLEOTIDE SEQUENCE</scope>
    <source>
        <strain evidence="5">DP1</strain>
    </source>
</reference>
<dbReference type="InterPro" id="IPR019337">
    <property type="entry name" value="Telomere_length_regulation_dom"/>
</dbReference>